<organism evidence="1 2">
    <name type="scientific">Vespula germanica</name>
    <name type="common">German yellow jacket</name>
    <name type="synonym">Paravespula germanica</name>
    <dbReference type="NCBI Taxonomy" id="30212"/>
    <lineage>
        <taxon>Eukaryota</taxon>
        <taxon>Metazoa</taxon>
        <taxon>Ecdysozoa</taxon>
        <taxon>Arthropoda</taxon>
        <taxon>Hexapoda</taxon>
        <taxon>Insecta</taxon>
        <taxon>Pterygota</taxon>
        <taxon>Neoptera</taxon>
        <taxon>Endopterygota</taxon>
        <taxon>Hymenoptera</taxon>
        <taxon>Apocrita</taxon>
        <taxon>Aculeata</taxon>
        <taxon>Vespoidea</taxon>
        <taxon>Vespidae</taxon>
        <taxon>Vespinae</taxon>
        <taxon>Vespula</taxon>
    </lineage>
</organism>
<protein>
    <submittedName>
        <fullName evidence="1">Uncharacterized protein</fullName>
    </submittedName>
</protein>
<dbReference type="AlphaFoldDB" id="A0A834KBZ3"/>
<accession>A0A834KBZ3</accession>
<gene>
    <name evidence="1" type="ORF">HZH68_006661</name>
</gene>
<keyword evidence="2" id="KW-1185">Reference proteome</keyword>
<dbReference type="Proteomes" id="UP000617340">
    <property type="component" value="Unassembled WGS sequence"/>
</dbReference>
<reference evidence="1" key="1">
    <citation type="journal article" date="2020" name="G3 (Bethesda)">
        <title>High-Quality Assemblies for Three Invasive Social Wasps from the &lt;i&gt;Vespula&lt;/i&gt; Genus.</title>
        <authorList>
            <person name="Harrop T.W.R."/>
            <person name="Guhlin J."/>
            <person name="McLaughlin G.M."/>
            <person name="Permina E."/>
            <person name="Stockwell P."/>
            <person name="Gilligan J."/>
            <person name="Le Lec M.F."/>
            <person name="Gruber M.A.M."/>
            <person name="Quinn O."/>
            <person name="Lovegrove M."/>
            <person name="Duncan E.J."/>
            <person name="Remnant E.J."/>
            <person name="Van Eeckhoven J."/>
            <person name="Graham B."/>
            <person name="Knapp R.A."/>
            <person name="Langford K.W."/>
            <person name="Kronenberg Z."/>
            <person name="Press M.O."/>
            <person name="Eacker S.M."/>
            <person name="Wilson-Rankin E.E."/>
            <person name="Purcell J."/>
            <person name="Lester P.J."/>
            <person name="Dearden P.K."/>
        </authorList>
    </citation>
    <scope>NUCLEOTIDE SEQUENCE</scope>
    <source>
        <strain evidence="1">Linc-1</strain>
    </source>
</reference>
<sequence>MAMVTATRDVYNVTTGKSWSLDVYWKNDRLKEGERWFGLVWSEELEGYGGYRKRRRRLDGVENVGRHRRMSVPETGPAGTT</sequence>
<name>A0A834KBZ3_VESGE</name>
<dbReference type="EMBL" id="JACSDZ010000005">
    <property type="protein sequence ID" value="KAF7403867.1"/>
    <property type="molecule type" value="Genomic_DNA"/>
</dbReference>
<evidence type="ECO:0000313" key="1">
    <source>
        <dbReference type="EMBL" id="KAF7403867.1"/>
    </source>
</evidence>
<evidence type="ECO:0000313" key="2">
    <source>
        <dbReference type="Proteomes" id="UP000617340"/>
    </source>
</evidence>
<comment type="caution">
    <text evidence="1">The sequence shown here is derived from an EMBL/GenBank/DDBJ whole genome shotgun (WGS) entry which is preliminary data.</text>
</comment>
<proteinExistence type="predicted"/>